<dbReference type="InterPro" id="IPR059112">
    <property type="entry name" value="CysZ/EI24"/>
</dbReference>
<comment type="subcellular location">
    <subcellularLocation>
        <location evidence="1">Membrane</location>
        <topology evidence="1">Multi-pass membrane protein</topology>
    </subcellularLocation>
</comment>
<evidence type="ECO:0000256" key="4">
    <source>
        <dbReference type="ARBA" id="ARBA00022519"/>
    </source>
</evidence>
<feature type="transmembrane region" description="Helical" evidence="10">
    <location>
        <begin position="137"/>
        <end position="165"/>
    </location>
</feature>
<dbReference type="GO" id="GO:0000103">
    <property type="term" value="P:sulfate assimilation"/>
    <property type="evidence" value="ECO:0007669"/>
    <property type="project" value="TreeGrafter"/>
</dbReference>
<feature type="transmembrane region" description="Helical" evidence="10">
    <location>
        <begin position="231"/>
        <end position="250"/>
    </location>
</feature>
<sequence length="321" mass="34408">MSKKSAYYMANQESDKQVDVDVRMPPIGEALGEAALVSPAGEGSSAPGEHALLKRLRIARDGSPRAQAIAGGLLPLHALRLLLANLKLVPLLIIPVLINMALFAVSIYFLVQYAGQGVEWLWAKPAAGGALEQVVLVLWYVVYVLAILVSVALSYVIVLMLGGILASPFHDILSEATEKILLGTEEVQGTGLSFLVETLRSLGSNIVIVLIYFSLLIPVLMLNLIPGLGTIAASALGMMLSAYFVGLEYCDPLLTRRNTPVKRKFGLIREHIWFAGAFGLGTNFLLLVPFLNFLCMPIAVMGGTAMGIVLLEGEEGAEPPQ</sequence>
<protein>
    <recommendedName>
        <fullName evidence="13">Sulfate transporter CysZ</fullName>
    </recommendedName>
</protein>
<keyword evidence="4" id="KW-0997">Cell inner membrane</keyword>
<organism evidence="11 12">
    <name type="scientific">Bradymonas sediminis</name>
    <dbReference type="NCBI Taxonomy" id="1548548"/>
    <lineage>
        <taxon>Bacteria</taxon>
        <taxon>Deltaproteobacteria</taxon>
        <taxon>Bradymonadales</taxon>
        <taxon>Bradymonadaceae</taxon>
        <taxon>Bradymonas</taxon>
    </lineage>
</organism>
<accession>A0A2Z4FPH0</accession>
<keyword evidence="6 10" id="KW-0812">Transmembrane</keyword>
<evidence type="ECO:0000256" key="7">
    <source>
        <dbReference type="ARBA" id="ARBA00022989"/>
    </source>
</evidence>
<evidence type="ECO:0008006" key="13">
    <source>
        <dbReference type="Google" id="ProtNLM"/>
    </source>
</evidence>
<feature type="transmembrane region" description="Helical" evidence="10">
    <location>
        <begin position="271"/>
        <end position="291"/>
    </location>
</feature>
<evidence type="ECO:0000256" key="2">
    <source>
        <dbReference type="ARBA" id="ARBA00022448"/>
    </source>
</evidence>
<evidence type="ECO:0000256" key="9">
    <source>
        <dbReference type="ARBA" id="ARBA00023136"/>
    </source>
</evidence>
<evidence type="ECO:0000256" key="8">
    <source>
        <dbReference type="ARBA" id="ARBA00023032"/>
    </source>
</evidence>
<dbReference type="Pfam" id="PF07264">
    <property type="entry name" value="EI24"/>
    <property type="match status" value="1"/>
</dbReference>
<keyword evidence="8" id="KW-0764">Sulfate transport</keyword>
<keyword evidence="12" id="KW-1185">Reference proteome</keyword>
<keyword evidence="7 10" id="KW-1133">Transmembrane helix</keyword>
<dbReference type="AlphaFoldDB" id="A0A2Z4FPH0"/>
<keyword evidence="2" id="KW-0813">Transport</keyword>
<evidence type="ECO:0000256" key="10">
    <source>
        <dbReference type="SAM" id="Phobius"/>
    </source>
</evidence>
<dbReference type="EMBL" id="CP030032">
    <property type="protein sequence ID" value="AWV90645.1"/>
    <property type="molecule type" value="Genomic_DNA"/>
</dbReference>
<keyword evidence="9 10" id="KW-0472">Membrane</keyword>
<evidence type="ECO:0000256" key="1">
    <source>
        <dbReference type="ARBA" id="ARBA00004141"/>
    </source>
</evidence>
<dbReference type="GO" id="GO:0009675">
    <property type="term" value="F:high-affinity sulfate:proton symporter activity"/>
    <property type="evidence" value="ECO:0007669"/>
    <property type="project" value="TreeGrafter"/>
</dbReference>
<dbReference type="InterPro" id="IPR050480">
    <property type="entry name" value="CysZ-like"/>
</dbReference>
<dbReference type="GO" id="GO:0005886">
    <property type="term" value="C:plasma membrane"/>
    <property type="evidence" value="ECO:0007669"/>
    <property type="project" value="TreeGrafter"/>
</dbReference>
<dbReference type="Proteomes" id="UP000249799">
    <property type="component" value="Chromosome"/>
</dbReference>
<dbReference type="PANTHER" id="PTHR37468:SF1">
    <property type="entry name" value="SULFATE TRANSPORTER CYSZ"/>
    <property type="match status" value="1"/>
</dbReference>
<evidence type="ECO:0000256" key="5">
    <source>
        <dbReference type="ARBA" id="ARBA00022605"/>
    </source>
</evidence>
<proteinExistence type="predicted"/>
<evidence type="ECO:0000256" key="3">
    <source>
        <dbReference type="ARBA" id="ARBA00022475"/>
    </source>
</evidence>
<gene>
    <name evidence="11" type="ORF">DN745_15465</name>
</gene>
<dbReference type="OrthoDB" id="5401552at2"/>
<keyword evidence="5" id="KW-0028">Amino-acid biosynthesis</keyword>
<feature type="transmembrane region" description="Helical" evidence="10">
    <location>
        <begin position="202"/>
        <end position="225"/>
    </location>
</feature>
<dbReference type="PANTHER" id="PTHR37468">
    <property type="entry name" value="SULFATE TRANSPORTER CYSZ"/>
    <property type="match status" value="1"/>
</dbReference>
<dbReference type="KEGG" id="bsed:DN745_15465"/>
<keyword evidence="3" id="KW-1003">Cell membrane</keyword>
<name>A0A2Z4FPH0_9DELT</name>
<dbReference type="GO" id="GO:0019344">
    <property type="term" value="P:cysteine biosynthetic process"/>
    <property type="evidence" value="ECO:0007669"/>
    <property type="project" value="TreeGrafter"/>
</dbReference>
<evidence type="ECO:0000313" key="12">
    <source>
        <dbReference type="Proteomes" id="UP000249799"/>
    </source>
</evidence>
<evidence type="ECO:0000313" key="11">
    <source>
        <dbReference type="EMBL" id="AWV90645.1"/>
    </source>
</evidence>
<feature type="transmembrane region" description="Helical" evidence="10">
    <location>
        <begin position="88"/>
        <end position="111"/>
    </location>
</feature>
<reference evidence="11 12" key="1">
    <citation type="submission" date="2018-06" db="EMBL/GenBank/DDBJ databases">
        <title>Lujinxingia sediminis gen. nov. sp. nov., a new facultative anaerobic member of the class Deltaproteobacteria, and proposal of Lujinxingaceae fam. nov.</title>
        <authorList>
            <person name="Guo L.-Y."/>
            <person name="Li C.-M."/>
            <person name="Wang S."/>
            <person name="Du Z.-J."/>
        </authorList>
    </citation>
    <scope>NUCLEOTIDE SEQUENCE [LARGE SCALE GENOMIC DNA]</scope>
    <source>
        <strain evidence="11 12">FA350</strain>
    </source>
</reference>
<evidence type="ECO:0000256" key="6">
    <source>
        <dbReference type="ARBA" id="ARBA00022692"/>
    </source>
</evidence>